<reference evidence="4 5" key="1">
    <citation type="journal article" date="2007" name="PLoS Genet.">
        <title>Patterns and implications of gene gain and loss in the evolution of Prochlorococcus.</title>
        <authorList>
            <person name="Kettler G.C."/>
            <person name="Martiny A.C."/>
            <person name="Huang K."/>
            <person name="Zucker J."/>
            <person name="Coleman M.L."/>
            <person name="Rodrigue S."/>
            <person name="Chen F."/>
            <person name="Lapidus A."/>
            <person name="Ferriera S."/>
            <person name="Johnson J."/>
            <person name="Steglich C."/>
            <person name="Church G.M."/>
            <person name="Richardson P."/>
            <person name="Chisholm S.W."/>
        </authorList>
    </citation>
    <scope>NUCLEOTIDE SEQUENCE [LARGE SCALE GENOMIC DNA]</scope>
    <source>
        <strain evidence="4 5">MIT 9515</strain>
    </source>
</reference>
<dbReference type="PANTHER" id="PTHR21047">
    <property type="entry name" value="DTDP-6-DEOXY-D-GLUCOSE-3,5 EPIMERASE"/>
    <property type="match status" value="1"/>
</dbReference>
<dbReference type="STRING" id="167542.P9515_14111"/>
<name>A2BXV7_PROM5</name>
<dbReference type="GO" id="GO:0005829">
    <property type="term" value="C:cytosol"/>
    <property type="evidence" value="ECO:0007669"/>
    <property type="project" value="TreeGrafter"/>
</dbReference>
<dbReference type="RefSeq" id="WP_011820715.1">
    <property type="nucleotide sequence ID" value="NC_008817.1"/>
</dbReference>
<feature type="site" description="Participates in a stacking interaction with the thymidine ring of dTDP-4-oxo-6-deoxyglucose" evidence="2">
    <location>
        <position position="138"/>
    </location>
</feature>
<evidence type="ECO:0000256" key="1">
    <source>
        <dbReference type="PIRSR" id="PIRSR600888-1"/>
    </source>
</evidence>
<dbReference type="CDD" id="cd00438">
    <property type="entry name" value="cupin_RmlC"/>
    <property type="match status" value="1"/>
</dbReference>
<comment type="catalytic activity">
    <reaction evidence="3">
        <text>dTDP-4-dehydro-6-deoxy-alpha-D-glucose = dTDP-4-dehydro-beta-L-rhamnose</text>
        <dbReference type="Rhea" id="RHEA:16969"/>
        <dbReference type="ChEBI" id="CHEBI:57649"/>
        <dbReference type="ChEBI" id="CHEBI:62830"/>
        <dbReference type="EC" id="5.1.3.13"/>
    </reaction>
</comment>
<dbReference type="GO" id="GO:0019305">
    <property type="term" value="P:dTDP-rhamnose biosynthetic process"/>
    <property type="evidence" value="ECO:0007669"/>
    <property type="project" value="UniProtKB-UniRule"/>
</dbReference>
<sequence>MKISETPIAGAYILENDVYRDNRGSFTCFYIEDDFKKNNLNTKWTQINSSLSFDERTLRGIHFQYPPYSQIKLVRVIQGSIFDVIVDLRPKSKTFGKHFFYFLNEKNNKMLYIANGFGHGFMTMENNTKIIYNVSAPYKPEYEETIIWNDKLLNIQWPNSPLKLSAKDLNGKTFNEIKLEILNRV</sequence>
<dbReference type="HOGENOM" id="CLU_090940_1_1_3"/>
<comment type="subunit">
    <text evidence="3">Homodimer.</text>
</comment>
<dbReference type="Proteomes" id="UP000001589">
    <property type="component" value="Chromosome"/>
</dbReference>
<evidence type="ECO:0000256" key="2">
    <source>
        <dbReference type="PIRSR" id="PIRSR600888-3"/>
    </source>
</evidence>
<evidence type="ECO:0000313" key="4">
    <source>
        <dbReference type="EMBL" id="ABM72618.1"/>
    </source>
</evidence>
<dbReference type="GO" id="GO:0008830">
    <property type="term" value="F:dTDP-4-dehydrorhamnose 3,5-epimerase activity"/>
    <property type="evidence" value="ECO:0007669"/>
    <property type="project" value="UniProtKB-UniRule"/>
</dbReference>
<dbReference type="InterPro" id="IPR014710">
    <property type="entry name" value="RmlC-like_jellyroll"/>
</dbReference>
<dbReference type="eggNOG" id="COG1898">
    <property type="taxonomic scope" value="Bacteria"/>
</dbReference>
<dbReference type="PANTHER" id="PTHR21047:SF2">
    <property type="entry name" value="THYMIDINE DIPHOSPHO-4-KETO-RHAMNOSE 3,5-EPIMERASE"/>
    <property type="match status" value="1"/>
</dbReference>
<dbReference type="InterPro" id="IPR011051">
    <property type="entry name" value="RmlC_Cupin_sf"/>
</dbReference>
<dbReference type="AlphaFoldDB" id="A2BXV7"/>
<dbReference type="OrthoDB" id="9800680at2"/>
<protein>
    <recommendedName>
        <fullName evidence="3">dTDP-4-dehydrorhamnose 3,5-epimerase</fullName>
        <ecNumber evidence="3">5.1.3.13</ecNumber>
    </recommendedName>
    <alternativeName>
        <fullName evidence="3">Thymidine diphospho-4-keto-rhamnose 3,5-epimerase</fullName>
    </alternativeName>
</protein>
<comment type="pathway">
    <text evidence="3">Carbohydrate biosynthesis; dTDP-L-rhamnose biosynthesis.</text>
</comment>
<dbReference type="Pfam" id="PF00908">
    <property type="entry name" value="dTDP_sugar_isom"/>
    <property type="match status" value="1"/>
</dbReference>
<feature type="active site" description="Proton acceptor" evidence="1">
    <location>
        <position position="62"/>
    </location>
</feature>
<dbReference type="EMBL" id="CP000552">
    <property type="protein sequence ID" value="ABM72618.1"/>
    <property type="molecule type" value="Genomic_DNA"/>
</dbReference>
<comment type="similarity">
    <text evidence="3">Belongs to the dTDP-4-dehydrorhamnose 3,5-epimerase family.</text>
</comment>
<dbReference type="InterPro" id="IPR000888">
    <property type="entry name" value="RmlC-like"/>
</dbReference>
<dbReference type="NCBIfam" id="TIGR01221">
    <property type="entry name" value="rmlC"/>
    <property type="match status" value="1"/>
</dbReference>
<dbReference type="UniPathway" id="UPA00124"/>
<dbReference type="EC" id="5.1.3.13" evidence="3"/>
<dbReference type="GO" id="GO:0000271">
    <property type="term" value="P:polysaccharide biosynthetic process"/>
    <property type="evidence" value="ECO:0007669"/>
    <property type="project" value="TreeGrafter"/>
</dbReference>
<dbReference type="KEGG" id="pmc:P9515_14111"/>
<accession>A2BXV7</accession>
<proteinExistence type="inferred from homology"/>
<evidence type="ECO:0000256" key="3">
    <source>
        <dbReference type="RuleBase" id="RU364069"/>
    </source>
</evidence>
<keyword evidence="3 4" id="KW-0413">Isomerase</keyword>
<dbReference type="GeneID" id="60201084"/>
<dbReference type="SUPFAM" id="SSF51182">
    <property type="entry name" value="RmlC-like cupins"/>
    <property type="match status" value="1"/>
</dbReference>
<organism evidence="4 5">
    <name type="scientific">Prochlorococcus marinus (strain MIT 9515)</name>
    <dbReference type="NCBI Taxonomy" id="167542"/>
    <lineage>
        <taxon>Bacteria</taxon>
        <taxon>Bacillati</taxon>
        <taxon>Cyanobacteriota</taxon>
        <taxon>Cyanophyceae</taxon>
        <taxon>Synechococcales</taxon>
        <taxon>Prochlorococcaceae</taxon>
        <taxon>Prochlorococcus</taxon>
    </lineage>
</organism>
<gene>
    <name evidence="4" type="primary">rfbC</name>
    <name evidence="4" type="ordered locus">P9515_14111</name>
</gene>
<feature type="active site" description="Proton donor" evidence="1">
    <location>
        <position position="132"/>
    </location>
</feature>
<dbReference type="Gene3D" id="2.60.120.10">
    <property type="entry name" value="Jelly Rolls"/>
    <property type="match status" value="1"/>
</dbReference>
<comment type="function">
    <text evidence="3">Catalyzes the epimerization of the C3' and C5'positions of dTDP-6-deoxy-D-xylo-4-hexulose, forming dTDP-6-deoxy-L-lyxo-4-hexulose.</text>
</comment>
<evidence type="ECO:0000313" key="5">
    <source>
        <dbReference type="Proteomes" id="UP000001589"/>
    </source>
</evidence>